<dbReference type="GO" id="GO:0008682">
    <property type="term" value="F:3-demethoxyubiquinol 3-hydroxylase activity"/>
    <property type="evidence" value="ECO:0007669"/>
    <property type="project" value="UniProtKB-EC"/>
</dbReference>
<evidence type="ECO:0000313" key="10">
    <source>
        <dbReference type="EMBL" id="BCD98482.1"/>
    </source>
</evidence>
<comment type="pathway">
    <text evidence="1 9">Cofactor biosynthesis; ubiquinone biosynthesis.</text>
</comment>
<dbReference type="Gene3D" id="1.20.1260.10">
    <property type="match status" value="1"/>
</dbReference>
<dbReference type="InterPro" id="IPR009078">
    <property type="entry name" value="Ferritin-like_SF"/>
</dbReference>
<dbReference type="InterPro" id="IPR047809">
    <property type="entry name" value="COQ7_proteobact"/>
</dbReference>
<dbReference type="EMBL" id="AP023086">
    <property type="protein sequence ID" value="BCD98482.1"/>
    <property type="molecule type" value="Genomic_DNA"/>
</dbReference>
<evidence type="ECO:0000256" key="6">
    <source>
        <dbReference type="ARBA" id="ARBA00023004"/>
    </source>
</evidence>
<evidence type="ECO:0000256" key="7">
    <source>
        <dbReference type="ARBA" id="ARBA00023033"/>
    </source>
</evidence>
<dbReference type="PANTHER" id="PTHR11237:SF4">
    <property type="entry name" value="5-DEMETHOXYUBIQUINONE HYDROXYLASE, MITOCHONDRIAL"/>
    <property type="match status" value="1"/>
</dbReference>
<dbReference type="KEGG" id="marq:MARGE09_P2683"/>
<dbReference type="InterPro" id="IPR012347">
    <property type="entry name" value="Ferritin-like"/>
</dbReference>
<evidence type="ECO:0000256" key="4">
    <source>
        <dbReference type="ARBA" id="ARBA00022723"/>
    </source>
</evidence>
<dbReference type="SUPFAM" id="SSF47240">
    <property type="entry name" value="Ferritin-like"/>
    <property type="match status" value="1"/>
</dbReference>
<dbReference type="InterPro" id="IPR011566">
    <property type="entry name" value="Ubq_synth_Coq7"/>
</dbReference>
<dbReference type="GO" id="GO:0005886">
    <property type="term" value="C:plasma membrane"/>
    <property type="evidence" value="ECO:0007669"/>
    <property type="project" value="UniProtKB-SubCell"/>
</dbReference>
<keyword evidence="6 9" id="KW-0408">Iron</keyword>
<comment type="similarity">
    <text evidence="9">Belongs to the COQ7 family.</text>
</comment>
<evidence type="ECO:0000256" key="5">
    <source>
        <dbReference type="ARBA" id="ARBA00023002"/>
    </source>
</evidence>
<dbReference type="GO" id="GO:0006744">
    <property type="term" value="P:ubiquinone biosynthetic process"/>
    <property type="evidence" value="ECO:0007669"/>
    <property type="project" value="UniProtKB-UniRule"/>
</dbReference>
<feature type="binding site" evidence="9">
    <location>
        <position position="188"/>
    </location>
    <ligand>
        <name>Fe cation</name>
        <dbReference type="ChEBI" id="CHEBI:24875"/>
        <label>2</label>
    </ligand>
</feature>
<keyword evidence="2 9" id="KW-1003">Cell membrane</keyword>
<dbReference type="HAMAP" id="MF_01658">
    <property type="entry name" value="COQ7"/>
    <property type="match status" value="1"/>
</dbReference>
<dbReference type="EC" id="1.14.99.60" evidence="9"/>
<dbReference type="NCBIfam" id="NF033656">
    <property type="entry name" value="DMQ_monoox_COQ7"/>
    <property type="match status" value="1"/>
</dbReference>
<accession>A0AAN1WJ15</accession>
<feature type="binding site" evidence="9">
    <location>
        <position position="153"/>
    </location>
    <ligand>
        <name>Fe cation</name>
        <dbReference type="ChEBI" id="CHEBI:24875"/>
        <label>2</label>
    </ligand>
</feature>
<reference evidence="10 11" key="1">
    <citation type="journal article" date="2022" name="IScience">
        <title>An ultrasensitive nanofiber-based assay for enzymatic hydrolysis and deep-sea microbial degradation of cellulose.</title>
        <authorList>
            <person name="Tsudome M."/>
            <person name="Tachioka M."/>
            <person name="Miyazaki M."/>
            <person name="Uchimura K."/>
            <person name="Tsuda M."/>
            <person name="Takaki Y."/>
            <person name="Deguchi S."/>
        </authorList>
    </citation>
    <scope>NUCLEOTIDE SEQUENCE [LARGE SCALE GENOMIC DNA]</scope>
    <source>
        <strain evidence="10 11">GE09</strain>
    </source>
</reference>
<comment type="catalytic activity">
    <reaction evidence="9">
        <text>a 5-methoxy-2-methyl-3-(all-trans-polyprenyl)benzene-1,4-diol + AH2 + O2 = a 3-demethylubiquinol + A + H2O</text>
        <dbReference type="Rhea" id="RHEA:50908"/>
        <dbReference type="Rhea" id="RHEA-COMP:10859"/>
        <dbReference type="Rhea" id="RHEA-COMP:10914"/>
        <dbReference type="ChEBI" id="CHEBI:13193"/>
        <dbReference type="ChEBI" id="CHEBI:15377"/>
        <dbReference type="ChEBI" id="CHEBI:15379"/>
        <dbReference type="ChEBI" id="CHEBI:17499"/>
        <dbReference type="ChEBI" id="CHEBI:84167"/>
        <dbReference type="ChEBI" id="CHEBI:84422"/>
        <dbReference type="EC" id="1.14.99.60"/>
    </reaction>
</comment>
<feature type="binding site" evidence="9">
    <location>
        <position position="101"/>
    </location>
    <ligand>
        <name>Fe cation</name>
        <dbReference type="ChEBI" id="CHEBI:24875"/>
        <label>1</label>
    </ligand>
</feature>
<dbReference type="AlphaFoldDB" id="A0AAN1WJ15"/>
<keyword evidence="3 9" id="KW-0831">Ubiquinone biosynthesis</keyword>
<evidence type="ECO:0000313" key="11">
    <source>
        <dbReference type="Proteomes" id="UP001320119"/>
    </source>
</evidence>
<dbReference type="Proteomes" id="UP001320119">
    <property type="component" value="Chromosome"/>
</dbReference>
<name>A0AAN1WJ15_9GAMM</name>
<comment type="cofactor">
    <cofactor evidence="9">
        <name>Fe cation</name>
        <dbReference type="ChEBI" id="CHEBI:24875"/>
    </cofactor>
    <text evidence="9">Binds 2 iron ions per subunit.</text>
</comment>
<feature type="binding site" evidence="9">
    <location>
        <position position="185"/>
    </location>
    <ligand>
        <name>Fe cation</name>
        <dbReference type="ChEBI" id="CHEBI:24875"/>
        <label>1</label>
    </ligand>
</feature>
<feature type="binding site" evidence="9">
    <location>
        <position position="185"/>
    </location>
    <ligand>
        <name>Fe cation</name>
        <dbReference type="ChEBI" id="CHEBI:24875"/>
        <label>2</label>
    </ligand>
</feature>
<evidence type="ECO:0000256" key="2">
    <source>
        <dbReference type="ARBA" id="ARBA00022475"/>
    </source>
</evidence>
<keyword evidence="8 9" id="KW-0472">Membrane</keyword>
<dbReference type="CDD" id="cd01042">
    <property type="entry name" value="DMQH"/>
    <property type="match status" value="1"/>
</dbReference>
<protein>
    <recommendedName>
        <fullName evidence="9">3-demethoxyubiquinol 3-hydroxylase</fullName>
        <shortName evidence="9">DMQ hydroxylase</shortName>
        <ecNumber evidence="9">1.14.99.60</ecNumber>
    </recommendedName>
    <alternativeName>
        <fullName evidence="9">2-nonaprenyl-3-methyl-6-methoxy-1,4-benzoquinol hydroxylase</fullName>
    </alternativeName>
</protein>
<evidence type="ECO:0000256" key="3">
    <source>
        <dbReference type="ARBA" id="ARBA00022688"/>
    </source>
</evidence>
<sequence>MQKNHQAQASLRNLSCLDNAVSQCDTVLKTLLGQKTNSQRPNPAQKIPEPTLNAAEKIHSAGLMRVNHTGEVCAQALYQGQALTAKLPSVKEDMKMAAIEEEDHLAWCQERLNELGATTSRFNALWYSLSFSLGAGAGLVSDKLSLGFVAATEQQVCKHLDNHLKALPRSDDKSRAIITQMRQDEAEHAEMALTAGGVKFPAPVKAAMSQVAKVMTSLSYRC</sequence>
<keyword evidence="5 9" id="KW-0560">Oxidoreductase</keyword>
<dbReference type="RefSeq" id="WP_236982855.1">
    <property type="nucleotide sequence ID" value="NZ_AP023086.1"/>
</dbReference>
<keyword evidence="7 9" id="KW-0503">Monooxygenase</keyword>
<dbReference type="Pfam" id="PF03232">
    <property type="entry name" value="COQ7"/>
    <property type="match status" value="1"/>
</dbReference>
<gene>
    <name evidence="9" type="primary">coq7</name>
    <name evidence="10" type="ORF">MARGE09_P2683</name>
</gene>
<organism evidence="10 11">
    <name type="scientific">Marinagarivorans cellulosilyticus</name>
    <dbReference type="NCBI Taxonomy" id="2721545"/>
    <lineage>
        <taxon>Bacteria</taxon>
        <taxon>Pseudomonadati</taxon>
        <taxon>Pseudomonadota</taxon>
        <taxon>Gammaproteobacteria</taxon>
        <taxon>Cellvibrionales</taxon>
        <taxon>Cellvibrionaceae</taxon>
        <taxon>Marinagarivorans</taxon>
    </lineage>
</organism>
<comment type="subcellular location">
    <subcellularLocation>
        <location evidence="9">Cell membrane</location>
        <topology evidence="9">Peripheral membrane protein</topology>
    </subcellularLocation>
</comment>
<comment type="function">
    <text evidence="9">Catalyzes the hydroxylation of 2-nonaprenyl-3-methyl-6-methoxy-1,4-benzoquinol during ubiquinone biosynthesis.</text>
</comment>
<dbReference type="PANTHER" id="PTHR11237">
    <property type="entry name" value="COENZYME Q10 BIOSYNTHESIS PROTEIN 7"/>
    <property type="match status" value="1"/>
</dbReference>
<feature type="binding site" evidence="9">
    <location>
        <position position="104"/>
    </location>
    <ligand>
        <name>Fe cation</name>
        <dbReference type="ChEBI" id="CHEBI:24875"/>
        <label>1</label>
    </ligand>
</feature>
<evidence type="ECO:0000256" key="9">
    <source>
        <dbReference type="HAMAP-Rule" id="MF_01658"/>
    </source>
</evidence>
<keyword evidence="4 9" id="KW-0479">Metal-binding</keyword>
<dbReference type="GO" id="GO:0046872">
    <property type="term" value="F:metal ion binding"/>
    <property type="evidence" value="ECO:0007669"/>
    <property type="project" value="UniProtKB-KW"/>
</dbReference>
<feature type="binding site" evidence="9">
    <location>
        <position position="101"/>
    </location>
    <ligand>
        <name>Fe cation</name>
        <dbReference type="ChEBI" id="CHEBI:24875"/>
        <label>2</label>
    </ligand>
</feature>
<evidence type="ECO:0000256" key="1">
    <source>
        <dbReference type="ARBA" id="ARBA00004749"/>
    </source>
</evidence>
<feature type="binding site" evidence="9">
    <location>
        <position position="71"/>
    </location>
    <ligand>
        <name>Fe cation</name>
        <dbReference type="ChEBI" id="CHEBI:24875"/>
        <label>1</label>
    </ligand>
</feature>
<evidence type="ECO:0000256" key="8">
    <source>
        <dbReference type="ARBA" id="ARBA00023136"/>
    </source>
</evidence>
<keyword evidence="11" id="KW-1185">Reference proteome</keyword>
<proteinExistence type="inferred from homology"/>